<dbReference type="KEGG" id="euz:DVS28_a2698"/>
<evidence type="ECO:0000256" key="11">
    <source>
        <dbReference type="SAM" id="Phobius"/>
    </source>
</evidence>
<dbReference type="InterPro" id="IPR051676">
    <property type="entry name" value="UPF0053_domain"/>
</dbReference>
<keyword evidence="4 10" id="KW-0812">Transmembrane</keyword>
<dbReference type="InterPro" id="IPR016169">
    <property type="entry name" value="FAD-bd_PCMH_sub2"/>
</dbReference>
<keyword evidence="5" id="KW-0677">Repeat</keyword>
<evidence type="ECO:0000256" key="10">
    <source>
        <dbReference type="PROSITE-ProRule" id="PRU01193"/>
    </source>
</evidence>
<sequence>MHDDAVGTDEELLEVPADVAVMAVGVGGRGERLVQRVAVVAVDVDLRRQREVDPVGGAAELADLSGAARFLPHELVARHSDDPEPAVPVAVGQLDQPLVLRGQPAPRGHVDDQGRTTPLLVEHGGRGTLETGDGDVVDVHGRDASPGHLPRQRSTVGTTSHWTGPNAYWPAMNSIWLQLGLVGVLVVMNALFAGSEMALVSLREGQLAKLEQQGSRGALLARLAREPNQFLATIQIGITLAGFLASATAAVSLAEPLEAPLEAVLGGAARPVSIVLVTAALTFLTLVFGELAPKRVALQRTESWGLLAARPLAGLATLTRPVVWLLGISTDVVVRLLGADPSMQREEITEGDLRDMVAVQPELNEHERRIIDGAFEFADHTLRQVMVPRVEVVSLPHDHDAAGASTVLAESGHTRVPVHLGDLDEVIGTVHLRDLVGAEGQLADHVRPVLVLPESVGCLDALHRMQEERQQMVVVIDEHGGTAGIVTVEDLMEELVGEIWDEADPDVRGVERNPDGSMLLEGSYPVHDLVDIGVDLPRGDYTTVGGLVLATLHRIPERGDRVRVGDWDLEVVEATTRRVRRVLLTPVGEEPKGD</sequence>
<dbReference type="Pfam" id="PF01595">
    <property type="entry name" value="CNNM"/>
    <property type="match status" value="1"/>
</dbReference>
<evidence type="ECO:0000256" key="2">
    <source>
        <dbReference type="ARBA" id="ARBA00006337"/>
    </source>
</evidence>
<dbReference type="AntiFam" id="ANF00238">
    <property type="entry name" value="Shadow ORF (opposite gpx1)"/>
</dbReference>
<evidence type="ECO:0000256" key="6">
    <source>
        <dbReference type="ARBA" id="ARBA00022989"/>
    </source>
</evidence>
<evidence type="ECO:0000256" key="9">
    <source>
        <dbReference type="PROSITE-ProRule" id="PRU00703"/>
    </source>
</evidence>
<dbReference type="PROSITE" id="PS51846">
    <property type="entry name" value="CNNM"/>
    <property type="match status" value="1"/>
</dbReference>
<feature type="domain" description="CNNM transmembrane" evidence="13">
    <location>
        <begin position="171"/>
        <end position="367"/>
    </location>
</feature>
<dbReference type="SMART" id="SM01091">
    <property type="entry name" value="CorC_HlyC"/>
    <property type="match status" value="1"/>
</dbReference>
<dbReference type="Pfam" id="PF00571">
    <property type="entry name" value="CBS"/>
    <property type="match status" value="2"/>
</dbReference>
<dbReference type="Pfam" id="PF03471">
    <property type="entry name" value="CorC_HlyC"/>
    <property type="match status" value="1"/>
</dbReference>
<dbReference type="InterPro" id="IPR046342">
    <property type="entry name" value="CBS_dom_sf"/>
</dbReference>
<keyword evidence="7 9" id="KW-0129">CBS domain</keyword>
<dbReference type="AlphaFoldDB" id="A0A346XYT0"/>
<dbReference type="PANTHER" id="PTHR43099">
    <property type="entry name" value="UPF0053 PROTEIN YRKA"/>
    <property type="match status" value="1"/>
</dbReference>
<feature type="domain" description="CBS" evidence="12">
    <location>
        <begin position="445"/>
        <end position="502"/>
    </location>
</feature>
<evidence type="ECO:0000256" key="4">
    <source>
        <dbReference type="ARBA" id="ARBA00022692"/>
    </source>
</evidence>
<proteinExistence type="inferred from homology"/>
<dbReference type="Gene3D" id="3.30.465.10">
    <property type="match status" value="1"/>
</dbReference>
<dbReference type="PROSITE" id="PS51371">
    <property type="entry name" value="CBS"/>
    <property type="match status" value="1"/>
</dbReference>
<evidence type="ECO:0000256" key="3">
    <source>
        <dbReference type="ARBA" id="ARBA00022475"/>
    </source>
</evidence>
<keyword evidence="3" id="KW-1003">Cell membrane</keyword>
<dbReference type="SUPFAM" id="SSF56176">
    <property type="entry name" value="FAD-binding/transporter-associated domain-like"/>
    <property type="match status" value="1"/>
</dbReference>
<dbReference type="EMBL" id="CP031165">
    <property type="protein sequence ID" value="AXV07377.1"/>
    <property type="molecule type" value="Genomic_DNA"/>
</dbReference>
<feature type="transmembrane region" description="Helical" evidence="11">
    <location>
        <begin position="274"/>
        <end position="292"/>
    </location>
</feature>
<evidence type="ECO:0000256" key="8">
    <source>
        <dbReference type="ARBA" id="ARBA00023136"/>
    </source>
</evidence>
<dbReference type="InterPro" id="IPR005170">
    <property type="entry name" value="Transptr-assoc_dom"/>
</dbReference>
<evidence type="ECO:0000259" key="12">
    <source>
        <dbReference type="PROSITE" id="PS51371"/>
    </source>
</evidence>
<dbReference type="Gene3D" id="3.10.580.10">
    <property type="entry name" value="CBS-domain"/>
    <property type="match status" value="1"/>
</dbReference>
<evidence type="ECO:0000256" key="5">
    <source>
        <dbReference type="ARBA" id="ARBA00022737"/>
    </source>
</evidence>
<feature type="transmembrane region" description="Helical" evidence="11">
    <location>
        <begin position="230"/>
        <end position="254"/>
    </location>
</feature>
<accession>A0A346XYT0</accession>
<gene>
    <name evidence="14" type="ORF">DVS28_a2698</name>
</gene>
<evidence type="ECO:0000313" key="15">
    <source>
        <dbReference type="Proteomes" id="UP000264006"/>
    </source>
</evidence>
<keyword evidence="8 10" id="KW-0472">Membrane</keyword>
<dbReference type="InterPro" id="IPR044751">
    <property type="entry name" value="Ion_transp-like_CBS"/>
</dbReference>
<organism evidence="14 15">
    <name type="scientific">Euzebya pacifica</name>
    <dbReference type="NCBI Taxonomy" id="1608957"/>
    <lineage>
        <taxon>Bacteria</taxon>
        <taxon>Bacillati</taxon>
        <taxon>Actinomycetota</taxon>
        <taxon>Nitriliruptoria</taxon>
        <taxon>Euzebyales</taxon>
    </lineage>
</organism>
<dbReference type="InterPro" id="IPR036318">
    <property type="entry name" value="FAD-bd_PCMH-like_sf"/>
</dbReference>
<dbReference type="InterPro" id="IPR002550">
    <property type="entry name" value="CNNM"/>
</dbReference>
<dbReference type="InterPro" id="IPR000644">
    <property type="entry name" value="CBS_dom"/>
</dbReference>
<comment type="similarity">
    <text evidence="2">Belongs to the UPF0053 family.</text>
</comment>
<dbReference type="GO" id="GO:0050660">
    <property type="term" value="F:flavin adenine dinucleotide binding"/>
    <property type="evidence" value="ECO:0007669"/>
    <property type="project" value="InterPro"/>
</dbReference>
<dbReference type="Proteomes" id="UP000264006">
    <property type="component" value="Chromosome"/>
</dbReference>
<dbReference type="CDD" id="cd04590">
    <property type="entry name" value="CBS_pair_CorC_HlyC_assoc"/>
    <property type="match status" value="1"/>
</dbReference>
<keyword evidence="15" id="KW-1185">Reference proteome</keyword>
<feature type="transmembrane region" description="Helical" evidence="11">
    <location>
        <begin position="175"/>
        <end position="193"/>
    </location>
</feature>
<dbReference type="PANTHER" id="PTHR43099:SF5">
    <property type="entry name" value="HLYC_CORC FAMILY TRANSPORTER"/>
    <property type="match status" value="1"/>
</dbReference>
<reference evidence="14 15" key="1">
    <citation type="submission" date="2018-09" db="EMBL/GenBank/DDBJ databases">
        <title>Complete genome sequence of Euzebya sp. DY32-46 isolated from seawater of Pacific Ocean.</title>
        <authorList>
            <person name="Xu L."/>
            <person name="Wu Y.-H."/>
            <person name="Xu X.-W."/>
        </authorList>
    </citation>
    <scope>NUCLEOTIDE SEQUENCE [LARGE SCALE GENOMIC DNA]</scope>
    <source>
        <strain evidence="14 15">DY32-46</strain>
    </source>
</reference>
<evidence type="ECO:0000256" key="1">
    <source>
        <dbReference type="ARBA" id="ARBA00004651"/>
    </source>
</evidence>
<dbReference type="GO" id="GO:0005886">
    <property type="term" value="C:plasma membrane"/>
    <property type="evidence" value="ECO:0007669"/>
    <property type="project" value="UniProtKB-SubCell"/>
</dbReference>
<evidence type="ECO:0000313" key="14">
    <source>
        <dbReference type="EMBL" id="AXV07377.1"/>
    </source>
</evidence>
<comment type="subcellular location">
    <subcellularLocation>
        <location evidence="1">Cell membrane</location>
        <topology evidence="1">Multi-pass membrane protein</topology>
    </subcellularLocation>
</comment>
<name>A0A346XYT0_9ACTN</name>
<dbReference type="SUPFAM" id="SSF54631">
    <property type="entry name" value="CBS-domain pair"/>
    <property type="match status" value="1"/>
</dbReference>
<keyword evidence="6 10" id="KW-1133">Transmembrane helix</keyword>
<evidence type="ECO:0000256" key="7">
    <source>
        <dbReference type="ARBA" id="ARBA00023122"/>
    </source>
</evidence>
<protein>
    <submittedName>
        <fullName evidence="14">Magnesium and cobalt efflux protein CorC</fullName>
    </submittedName>
</protein>
<evidence type="ECO:0000259" key="13">
    <source>
        <dbReference type="PROSITE" id="PS51846"/>
    </source>
</evidence>